<dbReference type="Proteomes" id="UP000326509">
    <property type="component" value="Unassembled WGS sequence"/>
</dbReference>
<sequence length="275" mass="30058">MKTLFLFICLIQTIIISAQFSDSKPITTTADGVRWIDWADIDGDGFNDIIAANRFGSNVSWYKNVDGGESFIPNEVGFLNQTSMVTHGDLDGDGDIDIIASTIPDQRIVWYENLDGQGNFSTQKLINSNTINTFFILIEDIDADGDLDIMSSGDASRIEWYENLDSQATFGSAIIIDSTISSSRSLIMEDIDSDGDLDLVSDSTGKVNIYWLENNDGFGNFGIKNAIGGNGLAASRIRAADFDGDGDIDILGVYLALDKFVWYENIDGLGNFGDE</sequence>
<dbReference type="SUPFAM" id="SSF69318">
    <property type="entry name" value="Integrin alpha N-terminal domain"/>
    <property type="match status" value="1"/>
</dbReference>
<evidence type="ECO:0000256" key="1">
    <source>
        <dbReference type="ARBA" id="ARBA00022729"/>
    </source>
</evidence>
<keyword evidence="3" id="KW-1185">Reference proteome</keyword>
<evidence type="ECO:0000313" key="2">
    <source>
        <dbReference type="EMBL" id="GER60330.1"/>
    </source>
</evidence>
<name>A0A5J4J380_9FLAO</name>
<dbReference type="Pfam" id="PF13517">
    <property type="entry name" value="FG-GAP_3"/>
    <property type="match status" value="2"/>
</dbReference>
<keyword evidence="1" id="KW-0732">Signal</keyword>
<dbReference type="EMBL" id="BKCG01000007">
    <property type="protein sequence ID" value="GER60330.1"/>
    <property type="molecule type" value="Genomic_DNA"/>
</dbReference>
<dbReference type="AlphaFoldDB" id="A0A5J4J380"/>
<evidence type="ECO:0000313" key="3">
    <source>
        <dbReference type="Proteomes" id="UP000326509"/>
    </source>
</evidence>
<accession>A0A5J4J380</accession>
<dbReference type="InterPro" id="IPR013517">
    <property type="entry name" value="FG-GAP"/>
</dbReference>
<protein>
    <recommendedName>
        <fullName evidence="4">VCBS repeat-containing protein</fullName>
    </recommendedName>
</protein>
<proteinExistence type="predicted"/>
<dbReference type="PANTHER" id="PTHR44103:SF1">
    <property type="entry name" value="PROPROTEIN CONVERTASE P"/>
    <property type="match status" value="1"/>
</dbReference>
<organism evidence="2 3">
    <name type="scientific">Patiriisocius marinus</name>
    <dbReference type="NCBI Taxonomy" id="1397112"/>
    <lineage>
        <taxon>Bacteria</taxon>
        <taxon>Pseudomonadati</taxon>
        <taxon>Bacteroidota</taxon>
        <taxon>Flavobacteriia</taxon>
        <taxon>Flavobacteriales</taxon>
        <taxon>Flavobacteriaceae</taxon>
        <taxon>Patiriisocius</taxon>
    </lineage>
</organism>
<dbReference type="PANTHER" id="PTHR44103">
    <property type="entry name" value="PROPROTEIN CONVERTASE P"/>
    <property type="match status" value="1"/>
</dbReference>
<reference evidence="2 3" key="1">
    <citation type="submission" date="2019-08" db="EMBL/GenBank/DDBJ databases">
        <title>Draft genome sequence of Ulvibacter marinus type strain NBRC 109484.</title>
        <authorList>
            <person name="Kawano K."/>
            <person name="Ushijima N."/>
            <person name="Kihara M."/>
            <person name="Itoh H."/>
        </authorList>
    </citation>
    <scope>NUCLEOTIDE SEQUENCE [LARGE SCALE GENOMIC DNA]</scope>
    <source>
        <strain evidence="2 3">NBRC 109484</strain>
    </source>
</reference>
<comment type="caution">
    <text evidence="2">The sequence shown here is derived from an EMBL/GenBank/DDBJ whole genome shotgun (WGS) entry which is preliminary data.</text>
</comment>
<dbReference type="OrthoDB" id="9816120at2"/>
<gene>
    <name evidence="2" type="ORF">ULMA_24380</name>
</gene>
<dbReference type="RefSeq" id="WP_151674770.1">
    <property type="nucleotide sequence ID" value="NZ_BKCG01000007.1"/>
</dbReference>
<evidence type="ECO:0008006" key="4">
    <source>
        <dbReference type="Google" id="ProtNLM"/>
    </source>
</evidence>
<dbReference type="InterPro" id="IPR028994">
    <property type="entry name" value="Integrin_alpha_N"/>
</dbReference>